<protein>
    <recommendedName>
        <fullName evidence="8">Phosphate transport system permease protein PstA</fullName>
    </recommendedName>
</protein>
<feature type="transmembrane region" description="Helical" evidence="8">
    <location>
        <begin position="159"/>
        <end position="178"/>
    </location>
</feature>
<evidence type="ECO:0000313" key="11">
    <source>
        <dbReference type="Proteomes" id="UP000824031"/>
    </source>
</evidence>
<evidence type="ECO:0000256" key="1">
    <source>
        <dbReference type="ARBA" id="ARBA00004651"/>
    </source>
</evidence>
<evidence type="ECO:0000256" key="6">
    <source>
        <dbReference type="ARBA" id="ARBA00022989"/>
    </source>
</evidence>
<dbReference type="EMBL" id="DXBO01000176">
    <property type="protein sequence ID" value="HIZ49403.1"/>
    <property type="molecule type" value="Genomic_DNA"/>
</dbReference>
<dbReference type="Gene3D" id="1.10.3720.10">
    <property type="entry name" value="MetI-like"/>
    <property type="match status" value="1"/>
</dbReference>
<evidence type="ECO:0000256" key="5">
    <source>
        <dbReference type="ARBA" id="ARBA00022692"/>
    </source>
</evidence>
<dbReference type="PROSITE" id="PS50928">
    <property type="entry name" value="ABC_TM1"/>
    <property type="match status" value="1"/>
</dbReference>
<dbReference type="PANTHER" id="PTHR43470">
    <property type="entry name" value="PHOSPHATE TRANSPORT SYSTEM PERMEASE PROTEIN PSTA-RELATED"/>
    <property type="match status" value="1"/>
</dbReference>
<comment type="caution">
    <text evidence="10">The sequence shown here is derived from an EMBL/GenBank/DDBJ whole genome shotgun (WGS) entry which is preliminary data.</text>
</comment>
<dbReference type="GO" id="GO:0005315">
    <property type="term" value="F:phosphate transmembrane transporter activity"/>
    <property type="evidence" value="ECO:0007669"/>
    <property type="project" value="InterPro"/>
</dbReference>
<dbReference type="Pfam" id="PF00528">
    <property type="entry name" value="BPD_transp_1"/>
    <property type="match status" value="1"/>
</dbReference>
<keyword evidence="7 8" id="KW-0472">Membrane</keyword>
<name>A0A9D2JH60_9FIRM</name>
<feature type="transmembrane region" description="Helical" evidence="8">
    <location>
        <begin position="88"/>
        <end position="117"/>
    </location>
</feature>
<comment type="subcellular location">
    <subcellularLocation>
        <location evidence="1 8">Cell membrane</location>
        <topology evidence="1 8">Multi-pass membrane protein</topology>
    </subcellularLocation>
</comment>
<dbReference type="AlphaFoldDB" id="A0A9D2JH60"/>
<feature type="transmembrane region" description="Helical" evidence="8">
    <location>
        <begin position="47"/>
        <end position="68"/>
    </location>
</feature>
<evidence type="ECO:0000256" key="7">
    <source>
        <dbReference type="ARBA" id="ARBA00023136"/>
    </source>
</evidence>
<evidence type="ECO:0000256" key="2">
    <source>
        <dbReference type="ARBA" id="ARBA00007069"/>
    </source>
</evidence>
<dbReference type="GO" id="GO:0035435">
    <property type="term" value="P:phosphate ion transmembrane transport"/>
    <property type="evidence" value="ECO:0007669"/>
    <property type="project" value="InterPro"/>
</dbReference>
<feature type="transmembrane region" description="Helical" evidence="8">
    <location>
        <begin position="208"/>
        <end position="228"/>
    </location>
</feature>
<feature type="domain" description="ABC transmembrane type-1" evidence="9">
    <location>
        <begin position="91"/>
        <end position="294"/>
    </location>
</feature>
<reference evidence="10" key="1">
    <citation type="journal article" date="2021" name="PeerJ">
        <title>Extensive microbial diversity within the chicken gut microbiome revealed by metagenomics and culture.</title>
        <authorList>
            <person name="Gilroy R."/>
            <person name="Ravi A."/>
            <person name="Getino M."/>
            <person name="Pursley I."/>
            <person name="Horton D.L."/>
            <person name="Alikhan N.F."/>
            <person name="Baker D."/>
            <person name="Gharbi K."/>
            <person name="Hall N."/>
            <person name="Watson M."/>
            <person name="Adriaenssens E.M."/>
            <person name="Foster-Nyarko E."/>
            <person name="Jarju S."/>
            <person name="Secka A."/>
            <person name="Antonio M."/>
            <person name="Oren A."/>
            <person name="Chaudhuri R.R."/>
            <person name="La Ragione R."/>
            <person name="Hildebrand F."/>
            <person name="Pallen M.J."/>
        </authorList>
    </citation>
    <scope>NUCLEOTIDE SEQUENCE</scope>
    <source>
        <strain evidence="10">3436</strain>
    </source>
</reference>
<dbReference type="InterPro" id="IPR035906">
    <property type="entry name" value="MetI-like_sf"/>
</dbReference>
<accession>A0A9D2JH60</accession>
<dbReference type="InterPro" id="IPR000515">
    <property type="entry name" value="MetI-like"/>
</dbReference>
<comment type="similarity">
    <text evidence="2 8">Belongs to the binding-protein-dependent transport system permease family. CysTW subfamily.</text>
</comment>
<dbReference type="GO" id="GO:0005886">
    <property type="term" value="C:plasma membrane"/>
    <property type="evidence" value="ECO:0007669"/>
    <property type="project" value="UniProtKB-SubCell"/>
</dbReference>
<proteinExistence type="inferred from homology"/>
<keyword evidence="4 8" id="KW-1003">Cell membrane</keyword>
<sequence length="304" mass="32669">MPEITVRGGERAVPMYESHPRMVFPTGNRNRTAARVQAALLRWGVRIAAALTAAVLLFLIGYILVMGIPNLKPSLFAWEYTSENVSLVPALINTVLMTGFSLAIAAPLGIFAAIWLVEYARRGNKLVRLVRLTTETLQGIPSIVYGLFGMLFFVTQLGWGFSLIAGAFTLAIMVLPVIMRTTEEALIAVPDSYREGSFGLGAGKLRTVFTIVLPSAMPGILSGIILATGRIVGETAALIYTASSLAKIPESVFSSTRTLAVHMYLLSNEGLHVDATYGTAVVLLLLVLAINCLSSFIASKLAKH</sequence>
<dbReference type="Proteomes" id="UP000824031">
    <property type="component" value="Unassembled WGS sequence"/>
</dbReference>
<dbReference type="NCBIfam" id="TIGR00974">
    <property type="entry name" value="3a0107s02c"/>
    <property type="match status" value="1"/>
</dbReference>
<keyword evidence="5 8" id="KW-0812">Transmembrane</keyword>
<keyword evidence="6 8" id="KW-1133">Transmembrane helix</keyword>
<dbReference type="PANTHER" id="PTHR43470:SF3">
    <property type="entry name" value="PHOSPHATE TRANSPORT SYSTEM PERMEASE PROTEIN PSTA-RELATED"/>
    <property type="match status" value="1"/>
</dbReference>
<evidence type="ECO:0000256" key="4">
    <source>
        <dbReference type="ARBA" id="ARBA00022475"/>
    </source>
</evidence>
<organism evidence="10 11">
    <name type="scientific">Candidatus Gemmiger excrementavium</name>
    <dbReference type="NCBI Taxonomy" id="2838608"/>
    <lineage>
        <taxon>Bacteria</taxon>
        <taxon>Bacillati</taxon>
        <taxon>Bacillota</taxon>
        <taxon>Clostridia</taxon>
        <taxon>Eubacteriales</taxon>
        <taxon>Gemmiger</taxon>
    </lineage>
</organism>
<evidence type="ECO:0000313" key="10">
    <source>
        <dbReference type="EMBL" id="HIZ49403.1"/>
    </source>
</evidence>
<dbReference type="InterPro" id="IPR005672">
    <property type="entry name" value="Phosphate_PstA"/>
</dbReference>
<reference evidence="10" key="2">
    <citation type="submission" date="2021-04" db="EMBL/GenBank/DDBJ databases">
        <authorList>
            <person name="Gilroy R."/>
        </authorList>
    </citation>
    <scope>NUCLEOTIDE SEQUENCE</scope>
    <source>
        <strain evidence="10">3436</strain>
    </source>
</reference>
<evidence type="ECO:0000259" key="9">
    <source>
        <dbReference type="PROSITE" id="PS50928"/>
    </source>
</evidence>
<keyword evidence="3" id="KW-0813">Transport</keyword>
<feature type="transmembrane region" description="Helical" evidence="8">
    <location>
        <begin position="275"/>
        <end position="298"/>
    </location>
</feature>
<dbReference type="CDD" id="cd06261">
    <property type="entry name" value="TM_PBP2"/>
    <property type="match status" value="1"/>
</dbReference>
<feature type="transmembrane region" description="Helical" evidence="8">
    <location>
        <begin position="129"/>
        <end position="153"/>
    </location>
</feature>
<dbReference type="SUPFAM" id="SSF161098">
    <property type="entry name" value="MetI-like"/>
    <property type="match status" value="1"/>
</dbReference>
<evidence type="ECO:0000256" key="3">
    <source>
        <dbReference type="ARBA" id="ARBA00022448"/>
    </source>
</evidence>
<gene>
    <name evidence="10" type="primary">pstA</name>
    <name evidence="10" type="ORF">H9810_11870</name>
</gene>
<evidence type="ECO:0000256" key="8">
    <source>
        <dbReference type="RuleBase" id="RU363043"/>
    </source>
</evidence>